<organism evidence="1 2">
    <name type="scientific">Candidatus Contendobacter odensis Run_B_J11</name>
    <dbReference type="NCBI Taxonomy" id="1400861"/>
    <lineage>
        <taxon>Bacteria</taxon>
        <taxon>Pseudomonadati</taxon>
        <taxon>Pseudomonadota</taxon>
        <taxon>Gammaproteobacteria</taxon>
        <taxon>Candidatus Competibacteraceae</taxon>
        <taxon>Candidatus Contendibacter</taxon>
    </lineage>
</organism>
<gene>
    <name evidence="1" type="ORF">BN874_460086</name>
</gene>
<evidence type="ECO:0000313" key="2">
    <source>
        <dbReference type="Proteomes" id="UP000019184"/>
    </source>
</evidence>
<dbReference type="EMBL" id="CBTK010000261">
    <property type="protein sequence ID" value="CDH46465.1"/>
    <property type="molecule type" value="Genomic_DNA"/>
</dbReference>
<sequence length="73" mass="7535">METVALVIGSPSPSSEAGIRLHAIAFLNGLWWRPATKSSRRISGGVLGAPPGAPNSLPSLNIYHFPATGKSPA</sequence>
<protein>
    <submittedName>
        <fullName evidence="1">Uncharacterized protein</fullName>
    </submittedName>
</protein>
<dbReference type="AlphaFoldDB" id="A0A7U7GDM4"/>
<keyword evidence="2" id="KW-1185">Reference proteome</keyword>
<proteinExistence type="predicted"/>
<evidence type="ECO:0000313" key="1">
    <source>
        <dbReference type="EMBL" id="CDH46465.1"/>
    </source>
</evidence>
<accession>A0A7U7GDM4</accession>
<reference evidence="1 2" key="1">
    <citation type="journal article" date="2014" name="ISME J.">
        <title>Candidatus Competibacter-lineage genomes retrieved from metagenomes reveal functional metabolic diversity.</title>
        <authorList>
            <person name="McIlroy S.J."/>
            <person name="Albertsen M."/>
            <person name="Andresen E.K."/>
            <person name="Saunders A.M."/>
            <person name="Kristiansen R."/>
            <person name="Stokholm-Bjerregaard M."/>
            <person name="Nielsen K.L."/>
            <person name="Nielsen P.H."/>
        </authorList>
    </citation>
    <scope>NUCLEOTIDE SEQUENCE [LARGE SCALE GENOMIC DNA]</scope>
    <source>
        <strain evidence="1 2">Run_B_J11</strain>
    </source>
</reference>
<comment type="caution">
    <text evidence="1">The sequence shown here is derived from an EMBL/GenBank/DDBJ whole genome shotgun (WGS) entry which is preliminary data.</text>
</comment>
<name>A0A7U7GDM4_9GAMM</name>
<dbReference type="Proteomes" id="UP000019184">
    <property type="component" value="Unassembled WGS sequence"/>
</dbReference>